<proteinExistence type="predicted"/>
<dbReference type="SUPFAM" id="SSF54593">
    <property type="entry name" value="Glyoxalase/Bleomycin resistance protein/Dihydroxybiphenyl dioxygenase"/>
    <property type="match status" value="1"/>
</dbReference>
<sequence length="131" mass="14391">MREGRSEMGQFNILGTNHTSFTVSDLDRSVAFYVDVLGFQLLDRSPRDPLFTEKVVGVPGAEIEVAYVQAPGHRLELIQYVAPNDRGEVVSRPCDTGFAHIAFDVDDMDLVVDAVSRVGVEPLSEPVVVND</sequence>
<dbReference type="PROSITE" id="PS00934">
    <property type="entry name" value="GLYOXALASE_I_1"/>
    <property type="match status" value="1"/>
</dbReference>
<organism evidence="3">
    <name type="scientific">marine metagenome</name>
    <dbReference type="NCBI Taxonomy" id="408172"/>
    <lineage>
        <taxon>unclassified sequences</taxon>
        <taxon>metagenomes</taxon>
        <taxon>ecological metagenomes</taxon>
    </lineage>
</organism>
<dbReference type="InterPro" id="IPR051785">
    <property type="entry name" value="MMCE/EMCE_epimerase"/>
</dbReference>
<dbReference type="InterPro" id="IPR037523">
    <property type="entry name" value="VOC_core"/>
</dbReference>
<dbReference type="GO" id="GO:0046872">
    <property type="term" value="F:metal ion binding"/>
    <property type="evidence" value="ECO:0007669"/>
    <property type="project" value="UniProtKB-KW"/>
</dbReference>
<feature type="domain" description="VOC" evidence="2">
    <location>
        <begin position="15"/>
        <end position="131"/>
    </location>
</feature>
<evidence type="ECO:0000259" key="2">
    <source>
        <dbReference type="PROSITE" id="PS51819"/>
    </source>
</evidence>
<name>A0A382RDF6_9ZZZZ</name>
<dbReference type="AlphaFoldDB" id="A0A382RDF6"/>
<dbReference type="GO" id="GO:0004493">
    <property type="term" value="F:methylmalonyl-CoA epimerase activity"/>
    <property type="evidence" value="ECO:0007669"/>
    <property type="project" value="TreeGrafter"/>
</dbReference>
<keyword evidence="1" id="KW-0479">Metal-binding</keyword>
<dbReference type="Pfam" id="PF00903">
    <property type="entry name" value="Glyoxalase"/>
    <property type="match status" value="1"/>
</dbReference>
<gene>
    <name evidence="3" type="ORF">METZ01_LOCUS348583</name>
</gene>
<dbReference type="Gene3D" id="3.10.180.10">
    <property type="entry name" value="2,3-Dihydroxybiphenyl 1,2-Dioxygenase, domain 1"/>
    <property type="match status" value="1"/>
</dbReference>
<protein>
    <recommendedName>
        <fullName evidence="2">VOC domain-containing protein</fullName>
    </recommendedName>
</protein>
<dbReference type="GO" id="GO:0004462">
    <property type="term" value="F:lactoylglutathione lyase activity"/>
    <property type="evidence" value="ECO:0007669"/>
    <property type="project" value="InterPro"/>
</dbReference>
<feature type="non-terminal residue" evidence="3">
    <location>
        <position position="131"/>
    </location>
</feature>
<dbReference type="GO" id="GO:0046491">
    <property type="term" value="P:L-methylmalonyl-CoA metabolic process"/>
    <property type="evidence" value="ECO:0007669"/>
    <property type="project" value="TreeGrafter"/>
</dbReference>
<evidence type="ECO:0000313" key="3">
    <source>
        <dbReference type="EMBL" id="SVC95729.1"/>
    </source>
</evidence>
<dbReference type="InterPro" id="IPR004360">
    <property type="entry name" value="Glyas_Fos-R_dOase_dom"/>
</dbReference>
<dbReference type="PANTHER" id="PTHR43048:SF5">
    <property type="entry name" value="BLR5325 PROTEIN"/>
    <property type="match status" value="1"/>
</dbReference>
<evidence type="ECO:0000256" key="1">
    <source>
        <dbReference type="ARBA" id="ARBA00022723"/>
    </source>
</evidence>
<reference evidence="3" key="1">
    <citation type="submission" date="2018-05" db="EMBL/GenBank/DDBJ databases">
        <authorList>
            <person name="Lanie J.A."/>
            <person name="Ng W.-L."/>
            <person name="Kazmierczak K.M."/>
            <person name="Andrzejewski T.M."/>
            <person name="Davidsen T.M."/>
            <person name="Wayne K.J."/>
            <person name="Tettelin H."/>
            <person name="Glass J.I."/>
            <person name="Rusch D."/>
            <person name="Podicherti R."/>
            <person name="Tsui H.-C.T."/>
            <person name="Winkler M.E."/>
        </authorList>
    </citation>
    <scope>NUCLEOTIDE SEQUENCE</scope>
</reference>
<dbReference type="InterPro" id="IPR018146">
    <property type="entry name" value="Glyoxalase_1_CS"/>
</dbReference>
<dbReference type="InterPro" id="IPR029068">
    <property type="entry name" value="Glyas_Bleomycin-R_OHBP_Dase"/>
</dbReference>
<accession>A0A382RDF6</accession>
<dbReference type="PROSITE" id="PS51819">
    <property type="entry name" value="VOC"/>
    <property type="match status" value="1"/>
</dbReference>
<dbReference type="PANTHER" id="PTHR43048">
    <property type="entry name" value="METHYLMALONYL-COA EPIMERASE"/>
    <property type="match status" value="1"/>
</dbReference>
<dbReference type="EMBL" id="UINC01120928">
    <property type="protein sequence ID" value="SVC95729.1"/>
    <property type="molecule type" value="Genomic_DNA"/>
</dbReference>